<reference evidence="1 2" key="1">
    <citation type="journal article" date="2018" name="Evol. Lett.">
        <title>Horizontal gene cluster transfer increased hallucinogenic mushroom diversity.</title>
        <authorList>
            <person name="Reynolds H.T."/>
            <person name="Vijayakumar V."/>
            <person name="Gluck-Thaler E."/>
            <person name="Korotkin H.B."/>
            <person name="Matheny P.B."/>
            <person name="Slot J.C."/>
        </authorList>
    </citation>
    <scope>NUCLEOTIDE SEQUENCE [LARGE SCALE GENOMIC DNA]</scope>
    <source>
        <strain evidence="1 2">2631</strain>
    </source>
</reference>
<proteinExistence type="predicted"/>
<comment type="caution">
    <text evidence="1">The sequence shown here is derived from an EMBL/GenBank/DDBJ whole genome shotgun (WGS) entry which is preliminary data.</text>
</comment>
<keyword evidence="2" id="KW-1185">Reference proteome</keyword>
<name>A0A409XLX9_PSICY</name>
<dbReference type="EMBL" id="NHYD01001258">
    <property type="protein sequence ID" value="PPQ91751.1"/>
    <property type="molecule type" value="Genomic_DNA"/>
</dbReference>
<dbReference type="InParanoid" id="A0A409XLX9"/>
<dbReference type="AlphaFoldDB" id="A0A409XLX9"/>
<sequence>MSDHRISEAAHIPSSTHGFVKLIPYFTKARLARLKTPFPCTDSDSDSETAGRCLEHLLQIPKVNDVLVVVTRGVRRLMHPLVLSLLPVVPFLVGSSSSSTSAVNHQQTTASDILTPDALLHTLLACQLKQLTWTNYDYHSLDFNAGVRFYEDVVGPRLSAKGGVGEGLEFLEVVIS</sequence>
<evidence type="ECO:0000313" key="2">
    <source>
        <dbReference type="Proteomes" id="UP000283269"/>
    </source>
</evidence>
<organism evidence="1 2">
    <name type="scientific">Psilocybe cyanescens</name>
    <dbReference type="NCBI Taxonomy" id="93625"/>
    <lineage>
        <taxon>Eukaryota</taxon>
        <taxon>Fungi</taxon>
        <taxon>Dikarya</taxon>
        <taxon>Basidiomycota</taxon>
        <taxon>Agaricomycotina</taxon>
        <taxon>Agaricomycetes</taxon>
        <taxon>Agaricomycetidae</taxon>
        <taxon>Agaricales</taxon>
        <taxon>Agaricineae</taxon>
        <taxon>Strophariaceae</taxon>
        <taxon>Psilocybe</taxon>
    </lineage>
</organism>
<accession>A0A409XLX9</accession>
<dbReference type="Proteomes" id="UP000283269">
    <property type="component" value="Unassembled WGS sequence"/>
</dbReference>
<gene>
    <name evidence="1" type="ORF">CVT25_013241</name>
</gene>
<evidence type="ECO:0000313" key="1">
    <source>
        <dbReference type="EMBL" id="PPQ91751.1"/>
    </source>
</evidence>
<protein>
    <submittedName>
        <fullName evidence="1">Uncharacterized protein</fullName>
    </submittedName>
</protein>